<protein>
    <submittedName>
        <fullName evidence="2">8051_t:CDS:1</fullName>
    </submittedName>
</protein>
<feature type="region of interest" description="Disordered" evidence="1">
    <location>
        <begin position="710"/>
        <end position="738"/>
    </location>
</feature>
<gene>
    <name evidence="2" type="ORF">RFULGI_LOCUS2383</name>
</gene>
<feature type="region of interest" description="Disordered" evidence="1">
    <location>
        <begin position="38"/>
        <end position="92"/>
    </location>
</feature>
<accession>A0A9N9EZB4</accession>
<dbReference type="PANTHER" id="PTHR47718:SF3">
    <property type="entry name" value="PROTEIN FAR1-RELATED SEQUENCE 5-LIKE"/>
    <property type="match status" value="1"/>
</dbReference>
<evidence type="ECO:0000313" key="3">
    <source>
        <dbReference type="Proteomes" id="UP000789396"/>
    </source>
</evidence>
<feature type="non-terminal residue" evidence="2">
    <location>
        <position position="1"/>
    </location>
</feature>
<keyword evidence="3" id="KW-1185">Reference proteome</keyword>
<feature type="compositionally biased region" description="Polar residues" evidence="1">
    <location>
        <begin position="721"/>
        <end position="730"/>
    </location>
</feature>
<name>A0A9N9EZB4_9GLOM</name>
<dbReference type="OrthoDB" id="2371117at2759"/>
<feature type="compositionally biased region" description="Basic residues" evidence="1">
    <location>
        <begin position="710"/>
        <end position="720"/>
    </location>
</feature>
<evidence type="ECO:0000256" key="1">
    <source>
        <dbReference type="SAM" id="MobiDB-lite"/>
    </source>
</evidence>
<sequence>NILPLIHESSYDRIENKYGKIENNSDLGFEKKIEGELGIELEKDTEDEPDTECEKDTEDGPGIEFEEDIDIVSESEPGTERKKDTEDGPGIEFEEDIDVVSESDNASENTANYQCGHLPPICIEIYCEKAFGTWEECQEILEHYTHQNNFAIKKKRVDNSLDPHQYTWNCERSGKYISRKTAPPKKQRNKGSKRIGCPFLVNACKSKGPDNETIIKLTSMKLEHNHMLVSENANFATSYRKLTTEMKELIENYVLCDIDVPSQVQLLCVLFPEATIVDYDVKNYVYKFRRTHDIQGCDTAKLFQHFEKERTKNPDWNVQSLIDPETNRLQGVFYMTPEQRELWRRYADIILNNNTAATNAILPNETSESYRWVLQQTIEATRVQPSAFMIDADPGLESVVPEIYPDPTYSIVSGTLGTVNKRTQLHILFNQIESHVAEEQFASRFVAWREKTTSYITLSVPRQLFPEIYNILQKYVTAKILQLHIDQMNEAVMYHSKKVNFEDPYNLTLEVVDNGPIEFEYNFRQIRFDKLREGSNHSLVAEGWEVQSIEHKSNIGQNSEKAYFHISLILRRWYKDEFMDVVVVDEPFLRRNSLEMNSLTPSLPSFPDVADSWNIMLIEAPVQAAAKAIGHKQSIKGTLLGLARKYVEVVNYDDLNDSKILMETFKEWIRIHEEAQCSKQIIEQELDDNQINPLKYIGKGRPSKRCIKSAIKKPKKHTRTSSRASRQCSVCKSKEHDK</sequence>
<dbReference type="EMBL" id="CAJVPZ010001783">
    <property type="protein sequence ID" value="CAG8499826.1"/>
    <property type="molecule type" value="Genomic_DNA"/>
</dbReference>
<feature type="compositionally biased region" description="Acidic residues" evidence="1">
    <location>
        <begin position="38"/>
        <end position="73"/>
    </location>
</feature>
<proteinExistence type="predicted"/>
<organism evidence="2 3">
    <name type="scientific">Racocetra fulgida</name>
    <dbReference type="NCBI Taxonomy" id="60492"/>
    <lineage>
        <taxon>Eukaryota</taxon>
        <taxon>Fungi</taxon>
        <taxon>Fungi incertae sedis</taxon>
        <taxon>Mucoromycota</taxon>
        <taxon>Glomeromycotina</taxon>
        <taxon>Glomeromycetes</taxon>
        <taxon>Diversisporales</taxon>
        <taxon>Gigasporaceae</taxon>
        <taxon>Racocetra</taxon>
    </lineage>
</organism>
<dbReference type="PANTHER" id="PTHR47718">
    <property type="entry name" value="OS01G0519700 PROTEIN"/>
    <property type="match status" value="1"/>
</dbReference>
<reference evidence="2" key="1">
    <citation type="submission" date="2021-06" db="EMBL/GenBank/DDBJ databases">
        <authorList>
            <person name="Kallberg Y."/>
            <person name="Tangrot J."/>
            <person name="Rosling A."/>
        </authorList>
    </citation>
    <scope>NUCLEOTIDE SEQUENCE</scope>
    <source>
        <strain evidence="2">IN212</strain>
    </source>
</reference>
<evidence type="ECO:0000313" key="2">
    <source>
        <dbReference type="EMBL" id="CAG8499826.1"/>
    </source>
</evidence>
<dbReference type="Proteomes" id="UP000789396">
    <property type="component" value="Unassembled WGS sequence"/>
</dbReference>
<comment type="caution">
    <text evidence="2">The sequence shown here is derived from an EMBL/GenBank/DDBJ whole genome shotgun (WGS) entry which is preliminary data.</text>
</comment>
<dbReference type="AlphaFoldDB" id="A0A9N9EZB4"/>